<keyword evidence="6" id="KW-0106">Calcium</keyword>
<dbReference type="HOGENOM" id="CLU_003818_1_0_1"/>
<dbReference type="PANTHER" id="PTHR11742">
    <property type="entry name" value="MANNOSYL-OLIGOSACCHARIDE ALPHA-1,2-MANNOSIDASE-RELATED"/>
    <property type="match status" value="1"/>
</dbReference>
<feature type="transmembrane region" description="Helical" evidence="9">
    <location>
        <begin position="12"/>
        <end position="28"/>
    </location>
</feature>
<keyword evidence="7" id="KW-0326">Glycosidase</keyword>
<dbReference type="PANTHER" id="PTHR11742:SF103">
    <property type="entry name" value="ENDOPLASMIC RETICULUM MANNOSIDASE MNL2-RELATED"/>
    <property type="match status" value="1"/>
</dbReference>
<dbReference type="EMBL" id="AQGS01000041">
    <property type="protein sequence ID" value="EPS44622.1"/>
    <property type="molecule type" value="Genomic_DNA"/>
</dbReference>
<dbReference type="GO" id="GO:0005783">
    <property type="term" value="C:endoplasmic reticulum"/>
    <property type="evidence" value="ECO:0007669"/>
    <property type="project" value="TreeGrafter"/>
</dbReference>
<feature type="region of interest" description="Disordered" evidence="8">
    <location>
        <begin position="810"/>
        <end position="873"/>
    </location>
</feature>
<dbReference type="Pfam" id="PF01532">
    <property type="entry name" value="Glyco_hydro_47"/>
    <property type="match status" value="1"/>
</dbReference>
<dbReference type="GO" id="GO:0005509">
    <property type="term" value="F:calcium ion binding"/>
    <property type="evidence" value="ECO:0007669"/>
    <property type="project" value="InterPro"/>
</dbReference>
<evidence type="ECO:0000256" key="9">
    <source>
        <dbReference type="SAM" id="Phobius"/>
    </source>
</evidence>
<proteinExistence type="inferred from homology"/>
<dbReference type="AlphaFoldDB" id="S8CA86"/>
<dbReference type="OMA" id="YYTFENE"/>
<keyword evidence="11" id="KW-1185">Reference proteome</keyword>
<dbReference type="Proteomes" id="UP000015100">
    <property type="component" value="Unassembled WGS sequence"/>
</dbReference>
<keyword evidence="9" id="KW-0472">Membrane</keyword>
<sequence>MSVLLFRVRRYRVLLLFSAFAIALWYHFSPTDGTYNASDEWLQPTHDRGTTKEKLKSEWSPPDPDDAMPPSKKNPHHSGTYDTPDVTPTPLSLLRPGQFPSITGDLVAPVESDTEGEDDRIPIRPPSLHDHVGTHPIVDNSPAAFLPDNQKYDPEDMPHWTKLPEHFPIPPESIIPLPTGEPKLLPKIQYNFKTSSESNTERNERLERQGAVKDAFKHAWEGYRKHAWGHDEVTPVSGGHKDPFAGWAATLVDALDTMAIMGLHAEFEQALTAVAKIDFTITTREDIPMFETTIRYLGGLIGAYDVTGQKHKILLNKAVELAEILYNAFDTPNRMPVLYFEWHPDKVKQKHRAGKNSCMAELGSLSVEFTRLAQITGEDKYFDAIQRITNEFDKFLMNTTLPGFWPITLDASGCQMVEEVYTVTVTTYPTPTADASEEDFHPTRKQAGSIVDEAIREKIAKANGLGTKKEEKFIKTIHKPAPKAATEEDQVQLVEGNENPVEAREAEDAAAAGDLKKFEKRGTLDLTEEEELEQAEANSPKAKSLAAKDKMLELSNGLAEIESQANPKVKQEPVVELDIDQSSSRKKTNEPLKPVVKEEIRTNSRCIPTGFQMNEGENKYSYGGMSDSTYEYLLKEHILLGGLMKQYGDLYVKTYETGRSNLFFRPMTPKNKDILVSGDLRVGYDYDRQRALPPILDGAGSHLTCFVGGMVGMGAKILERPEDLEVAMKLTDGCVWNYFSTASGIMPENFVMAQCPKTGQCQWDEHQWLATLMPPAADVIAAAEKHNVKLENPFAMKNSPVMIKRDVAYDGGSKEAPREAAPPPLPRKADGGSDKDSIRPNLGAVGGGAADPHGMSNGHIMIEPETPPTRVGDAEQPMAVPAVEKDAYEKWYENVHQSLKWSKLPPGYTSIGDTRYILRPEAIESVFYMYRITGDKSWQEKGWKMFEAVQKFTKTEIAHTAIQNVLDGDNPGKLDSMESFWLAETLKYFYLLFSEPDVISLDDYVFNTEAHPLSRPKPKTKF</sequence>
<gene>
    <name evidence="10" type="ORF">H072_1420</name>
</gene>
<evidence type="ECO:0000256" key="7">
    <source>
        <dbReference type="RuleBase" id="RU361193"/>
    </source>
</evidence>
<evidence type="ECO:0000313" key="10">
    <source>
        <dbReference type="EMBL" id="EPS44622.1"/>
    </source>
</evidence>
<evidence type="ECO:0000256" key="1">
    <source>
        <dbReference type="ARBA" id="ARBA00001913"/>
    </source>
</evidence>
<dbReference type="EC" id="3.2.1.-" evidence="7"/>
<dbReference type="GO" id="GO:0005975">
    <property type="term" value="P:carbohydrate metabolic process"/>
    <property type="evidence" value="ECO:0007669"/>
    <property type="project" value="InterPro"/>
</dbReference>
<keyword evidence="6" id="KW-0479">Metal-binding</keyword>
<keyword evidence="5" id="KW-1015">Disulfide bond</keyword>
<dbReference type="UniPathway" id="UPA00378"/>
<reference evidence="11" key="2">
    <citation type="submission" date="2013-04" db="EMBL/GenBank/DDBJ databases">
        <title>Genomic mechanisms accounting for the adaptation to parasitism in nematode-trapping fungi.</title>
        <authorList>
            <person name="Ahren D.G."/>
        </authorList>
    </citation>
    <scope>NUCLEOTIDE SEQUENCE [LARGE SCALE GENOMIC DNA]</scope>
    <source>
        <strain evidence="11">CBS 200.50</strain>
    </source>
</reference>
<feature type="compositionally biased region" description="Basic and acidic residues" evidence="8">
    <location>
        <begin position="827"/>
        <end position="838"/>
    </location>
</feature>
<accession>S8CA86</accession>
<keyword evidence="9" id="KW-1133">Transmembrane helix</keyword>
<evidence type="ECO:0000256" key="2">
    <source>
        <dbReference type="ARBA" id="ARBA00004922"/>
    </source>
</evidence>
<dbReference type="InterPro" id="IPR001382">
    <property type="entry name" value="Glyco_hydro_47"/>
</dbReference>
<dbReference type="Gene3D" id="1.50.10.10">
    <property type="match status" value="3"/>
</dbReference>
<dbReference type="GO" id="GO:0016020">
    <property type="term" value="C:membrane"/>
    <property type="evidence" value="ECO:0007669"/>
    <property type="project" value="InterPro"/>
</dbReference>
<keyword evidence="9" id="KW-0812">Transmembrane</keyword>
<feature type="compositionally biased region" description="Basic and acidic residues" evidence="8">
    <location>
        <begin position="45"/>
        <end position="57"/>
    </location>
</feature>
<evidence type="ECO:0000256" key="8">
    <source>
        <dbReference type="SAM" id="MobiDB-lite"/>
    </source>
</evidence>
<reference evidence="10 11" key="1">
    <citation type="journal article" date="2013" name="PLoS Genet.">
        <title>Genomic mechanisms accounting for the adaptation to parasitism in nematode-trapping fungi.</title>
        <authorList>
            <person name="Meerupati T."/>
            <person name="Andersson K.M."/>
            <person name="Friman E."/>
            <person name="Kumar D."/>
            <person name="Tunlid A."/>
            <person name="Ahren D."/>
        </authorList>
    </citation>
    <scope>NUCLEOTIDE SEQUENCE [LARGE SCALE GENOMIC DNA]</scope>
    <source>
        <strain evidence="10 11">CBS 200.50</strain>
    </source>
</reference>
<keyword evidence="4 7" id="KW-0378">Hydrolase</keyword>
<feature type="region of interest" description="Disordered" evidence="8">
    <location>
        <begin position="36"/>
        <end position="105"/>
    </location>
</feature>
<dbReference type="SUPFAM" id="SSF48225">
    <property type="entry name" value="Seven-hairpin glycosidases"/>
    <property type="match status" value="1"/>
</dbReference>
<dbReference type="eggNOG" id="KOG2204">
    <property type="taxonomic scope" value="Eukaryota"/>
</dbReference>
<dbReference type="InterPro" id="IPR036026">
    <property type="entry name" value="Seven-hairpin_glycosidases"/>
</dbReference>
<dbReference type="GO" id="GO:0004571">
    <property type="term" value="F:mannosyl-oligosaccharide 1,2-alpha-mannosidase activity"/>
    <property type="evidence" value="ECO:0007669"/>
    <property type="project" value="InterPro"/>
</dbReference>
<comment type="pathway">
    <text evidence="2">Protein modification; protein glycosylation.</text>
</comment>
<organism evidence="10 11">
    <name type="scientific">Dactylellina haptotyla (strain CBS 200.50)</name>
    <name type="common">Nematode-trapping fungus</name>
    <name type="synonym">Monacrosporium haptotylum</name>
    <dbReference type="NCBI Taxonomy" id="1284197"/>
    <lineage>
        <taxon>Eukaryota</taxon>
        <taxon>Fungi</taxon>
        <taxon>Dikarya</taxon>
        <taxon>Ascomycota</taxon>
        <taxon>Pezizomycotina</taxon>
        <taxon>Orbiliomycetes</taxon>
        <taxon>Orbiliales</taxon>
        <taxon>Orbiliaceae</taxon>
        <taxon>Dactylellina</taxon>
    </lineage>
</organism>
<evidence type="ECO:0000256" key="4">
    <source>
        <dbReference type="ARBA" id="ARBA00022801"/>
    </source>
</evidence>
<evidence type="ECO:0000256" key="5">
    <source>
        <dbReference type="ARBA" id="ARBA00023157"/>
    </source>
</evidence>
<evidence type="ECO:0000256" key="6">
    <source>
        <dbReference type="PIRSR" id="PIRSR601382-2"/>
    </source>
</evidence>
<dbReference type="InterPro" id="IPR050749">
    <property type="entry name" value="Glycosyl_Hydrolase_47"/>
</dbReference>
<dbReference type="OrthoDB" id="8118055at2759"/>
<dbReference type="GO" id="GO:0036503">
    <property type="term" value="P:ERAD pathway"/>
    <property type="evidence" value="ECO:0007669"/>
    <property type="project" value="UniProtKB-ARBA"/>
</dbReference>
<dbReference type="eggNOG" id="KOG2431">
    <property type="taxonomic scope" value="Eukaryota"/>
</dbReference>
<name>S8CA86_DACHA</name>
<evidence type="ECO:0000256" key="3">
    <source>
        <dbReference type="ARBA" id="ARBA00007658"/>
    </source>
</evidence>
<dbReference type="PRINTS" id="PR00747">
    <property type="entry name" value="GLYHDRLASE47"/>
</dbReference>
<comment type="caution">
    <text evidence="10">The sequence shown here is derived from an EMBL/GenBank/DDBJ whole genome shotgun (WGS) entry which is preliminary data.</text>
</comment>
<dbReference type="STRING" id="1284197.S8CA86"/>
<comment type="cofactor">
    <cofactor evidence="1 6">
        <name>Ca(2+)</name>
        <dbReference type="ChEBI" id="CHEBI:29108"/>
    </cofactor>
</comment>
<protein>
    <recommendedName>
        <fullName evidence="7">alpha-1,2-Mannosidase</fullName>
        <ecNumber evidence="7">3.2.1.-</ecNumber>
    </recommendedName>
</protein>
<comment type="similarity">
    <text evidence="3 7">Belongs to the glycosyl hydrolase 47 family.</text>
</comment>
<evidence type="ECO:0000313" key="11">
    <source>
        <dbReference type="Proteomes" id="UP000015100"/>
    </source>
</evidence>
<dbReference type="InterPro" id="IPR012341">
    <property type="entry name" value="6hp_glycosidase-like_sf"/>
</dbReference>
<feature type="binding site" evidence="6">
    <location>
        <position position="1008"/>
    </location>
    <ligand>
        <name>Ca(2+)</name>
        <dbReference type="ChEBI" id="CHEBI:29108"/>
    </ligand>
</feature>